<dbReference type="PATRIC" id="fig|1177154.3.peg.2754"/>
<dbReference type="Pfam" id="PF01965">
    <property type="entry name" value="DJ-1_PfpI"/>
    <property type="match status" value="1"/>
</dbReference>
<gene>
    <name evidence="5" type="ORF">Y5S_02722</name>
</gene>
<reference evidence="5 6" key="1">
    <citation type="submission" date="2012-09" db="EMBL/GenBank/DDBJ databases">
        <title>Genome Sequence of alkane-degrading Bacterium Alcanivorax sp. 19-m-6.</title>
        <authorList>
            <person name="Lai Q."/>
            <person name="Shao Z."/>
        </authorList>
    </citation>
    <scope>NUCLEOTIDE SEQUENCE [LARGE SCALE GENOMIC DNA]</scope>
    <source>
        <strain evidence="5 6">19-m-6</strain>
    </source>
</reference>
<dbReference type="InterPro" id="IPR029062">
    <property type="entry name" value="Class_I_gatase-like"/>
</dbReference>
<dbReference type="PANTHER" id="PTHR43130:SF11">
    <property type="entry name" value="TRANSCRIPTIONAL REGULATORY PROTEIN"/>
    <property type="match status" value="1"/>
</dbReference>
<dbReference type="PROSITE" id="PS00041">
    <property type="entry name" value="HTH_ARAC_FAMILY_1"/>
    <property type="match status" value="1"/>
</dbReference>
<dbReference type="GO" id="GO:0003700">
    <property type="term" value="F:DNA-binding transcription factor activity"/>
    <property type="evidence" value="ECO:0007669"/>
    <property type="project" value="InterPro"/>
</dbReference>
<dbReference type="InterPro" id="IPR018062">
    <property type="entry name" value="HTH_AraC-typ_CS"/>
</dbReference>
<feature type="domain" description="HTH araC/xylS-type" evidence="4">
    <location>
        <begin position="223"/>
        <end position="321"/>
    </location>
</feature>
<dbReference type="InterPro" id="IPR009057">
    <property type="entry name" value="Homeodomain-like_sf"/>
</dbReference>
<dbReference type="SUPFAM" id="SSF52317">
    <property type="entry name" value="Class I glutamine amidotransferase-like"/>
    <property type="match status" value="1"/>
</dbReference>
<comment type="caution">
    <text evidence="5">The sequence shown here is derived from an EMBL/GenBank/DDBJ whole genome shotgun (WGS) entry which is preliminary data.</text>
</comment>
<dbReference type="InterPro" id="IPR018060">
    <property type="entry name" value="HTH_AraC"/>
</dbReference>
<dbReference type="InterPro" id="IPR002818">
    <property type="entry name" value="DJ-1/PfpI"/>
</dbReference>
<dbReference type="SMART" id="SM00342">
    <property type="entry name" value="HTH_ARAC"/>
    <property type="match status" value="1"/>
</dbReference>
<sequence>MYQVAVLAFDGVFASALTGVVDLLTLAGVTWNRIQGEPLDRQFQVKIVSWDGNPVRCTPAIRMAVDGSIDQIERVDLVVVPTIGARIEDVLQQQKQVLPWLQKMHANGADLASNCTGAFLLAEAGLLDNRTATTHWGFSQQFRRRYPAVNLQERELITRDENIFCAGGGIAWRDLCILLVERYCGQDRARELARAFVIDVRNDLQSVYAGLPAHTYHQDEQVHTVQAWIHEHFHEPTSLAQLAEKVHISPRQLQRRFTSALGEPPLQYLQRVRIEAARKMLERGNSNLARLSEQVGYQDVSSFSRLFKRHTGLSPSHYRQRFARTGALND</sequence>
<accession>A0A095SHX0</accession>
<dbReference type="InterPro" id="IPR020449">
    <property type="entry name" value="Tscrpt_reg_AraC-type_HTH"/>
</dbReference>
<protein>
    <submittedName>
        <fullName evidence="5">AraC family transcriptional regulator</fullName>
    </submittedName>
</protein>
<dbReference type="Gene3D" id="3.40.50.880">
    <property type="match status" value="1"/>
</dbReference>
<evidence type="ECO:0000313" key="6">
    <source>
        <dbReference type="Proteomes" id="UP000029444"/>
    </source>
</evidence>
<dbReference type="PROSITE" id="PS01124">
    <property type="entry name" value="HTH_ARAC_FAMILY_2"/>
    <property type="match status" value="1"/>
</dbReference>
<dbReference type="STRING" id="1177154.Y5S_02722"/>
<dbReference type="PANTHER" id="PTHR43130">
    <property type="entry name" value="ARAC-FAMILY TRANSCRIPTIONAL REGULATOR"/>
    <property type="match status" value="1"/>
</dbReference>
<dbReference type="AlphaFoldDB" id="A0A095SHX0"/>
<dbReference type="Pfam" id="PF12833">
    <property type="entry name" value="HTH_18"/>
    <property type="match status" value="1"/>
</dbReference>
<evidence type="ECO:0000256" key="2">
    <source>
        <dbReference type="ARBA" id="ARBA00023125"/>
    </source>
</evidence>
<keyword evidence="2" id="KW-0238">DNA-binding</keyword>
<name>A0A095SHX0_9GAMM</name>
<dbReference type="Gene3D" id="1.10.10.60">
    <property type="entry name" value="Homeodomain-like"/>
    <property type="match status" value="2"/>
</dbReference>
<evidence type="ECO:0000256" key="3">
    <source>
        <dbReference type="ARBA" id="ARBA00023163"/>
    </source>
</evidence>
<proteinExistence type="predicted"/>
<dbReference type="CDD" id="cd03138">
    <property type="entry name" value="GATase1_AraC_2"/>
    <property type="match status" value="1"/>
</dbReference>
<evidence type="ECO:0000256" key="1">
    <source>
        <dbReference type="ARBA" id="ARBA00023015"/>
    </source>
</evidence>
<evidence type="ECO:0000259" key="4">
    <source>
        <dbReference type="PROSITE" id="PS01124"/>
    </source>
</evidence>
<organism evidence="5 6">
    <name type="scientific">Alcanivorax nanhaiticus</name>
    <dbReference type="NCBI Taxonomy" id="1177154"/>
    <lineage>
        <taxon>Bacteria</taxon>
        <taxon>Pseudomonadati</taxon>
        <taxon>Pseudomonadota</taxon>
        <taxon>Gammaproteobacteria</taxon>
        <taxon>Oceanospirillales</taxon>
        <taxon>Alcanivoracaceae</taxon>
        <taxon>Alcanivorax</taxon>
    </lineage>
</organism>
<dbReference type="SUPFAM" id="SSF46689">
    <property type="entry name" value="Homeodomain-like"/>
    <property type="match status" value="2"/>
</dbReference>
<dbReference type="InterPro" id="IPR052158">
    <property type="entry name" value="INH-QAR"/>
</dbReference>
<dbReference type="PRINTS" id="PR00032">
    <property type="entry name" value="HTHARAC"/>
</dbReference>
<keyword evidence="1" id="KW-0805">Transcription regulation</keyword>
<evidence type="ECO:0000313" key="5">
    <source>
        <dbReference type="EMBL" id="KGD63954.1"/>
    </source>
</evidence>
<dbReference type="eggNOG" id="COG4977">
    <property type="taxonomic scope" value="Bacteria"/>
</dbReference>
<dbReference type="EMBL" id="ARXV01000012">
    <property type="protein sequence ID" value="KGD63954.1"/>
    <property type="molecule type" value="Genomic_DNA"/>
</dbReference>
<keyword evidence="3" id="KW-0804">Transcription</keyword>
<dbReference type="Proteomes" id="UP000029444">
    <property type="component" value="Unassembled WGS sequence"/>
</dbReference>
<dbReference type="GO" id="GO:0043565">
    <property type="term" value="F:sequence-specific DNA binding"/>
    <property type="evidence" value="ECO:0007669"/>
    <property type="project" value="InterPro"/>
</dbReference>
<keyword evidence="6" id="KW-1185">Reference proteome</keyword>
<dbReference type="OrthoDB" id="9803764at2"/>